<evidence type="ECO:0000313" key="7">
    <source>
        <dbReference type="Proteomes" id="UP000824469"/>
    </source>
</evidence>
<dbReference type="Proteomes" id="UP000824469">
    <property type="component" value="Unassembled WGS sequence"/>
</dbReference>
<evidence type="ECO:0000256" key="1">
    <source>
        <dbReference type="ARBA" id="ARBA00022603"/>
    </source>
</evidence>
<organism evidence="6 7">
    <name type="scientific">Taxus chinensis</name>
    <name type="common">Chinese yew</name>
    <name type="synonym">Taxus wallichiana var. chinensis</name>
    <dbReference type="NCBI Taxonomy" id="29808"/>
    <lineage>
        <taxon>Eukaryota</taxon>
        <taxon>Viridiplantae</taxon>
        <taxon>Streptophyta</taxon>
        <taxon>Embryophyta</taxon>
        <taxon>Tracheophyta</taxon>
        <taxon>Spermatophyta</taxon>
        <taxon>Pinopsida</taxon>
        <taxon>Pinidae</taxon>
        <taxon>Conifers II</taxon>
        <taxon>Cupressales</taxon>
        <taxon>Taxaceae</taxon>
        <taxon>Taxus</taxon>
    </lineage>
</organism>
<comment type="caution">
    <text evidence="6">The sequence shown here is derived from an EMBL/GenBank/DDBJ whole genome shotgun (WGS) entry which is preliminary data.</text>
</comment>
<reference evidence="6 7" key="1">
    <citation type="journal article" date="2021" name="Nat. Plants">
        <title>The Taxus genome provides insights into paclitaxel biosynthesis.</title>
        <authorList>
            <person name="Xiong X."/>
            <person name="Gou J."/>
            <person name="Liao Q."/>
            <person name="Li Y."/>
            <person name="Zhou Q."/>
            <person name="Bi G."/>
            <person name="Li C."/>
            <person name="Du R."/>
            <person name="Wang X."/>
            <person name="Sun T."/>
            <person name="Guo L."/>
            <person name="Liang H."/>
            <person name="Lu P."/>
            <person name="Wu Y."/>
            <person name="Zhang Z."/>
            <person name="Ro D.K."/>
            <person name="Shang Y."/>
            <person name="Huang S."/>
            <person name="Yan J."/>
        </authorList>
    </citation>
    <scope>NUCLEOTIDE SEQUENCE [LARGE SCALE GENOMIC DNA]</scope>
    <source>
        <strain evidence="6">Ta-2019</strain>
    </source>
</reference>
<dbReference type="Pfam" id="PF08100">
    <property type="entry name" value="Dimerisation"/>
    <property type="match status" value="1"/>
</dbReference>
<dbReference type="Gene3D" id="1.10.10.10">
    <property type="entry name" value="Winged helix-like DNA-binding domain superfamily/Winged helix DNA-binding domain"/>
    <property type="match status" value="1"/>
</dbReference>
<evidence type="ECO:0000259" key="5">
    <source>
        <dbReference type="Pfam" id="PF08100"/>
    </source>
</evidence>
<dbReference type="GO" id="GO:0008171">
    <property type="term" value="F:O-methyltransferase activity"/>
    <property type="evidence" value="ECO:0007669"/>
    <property type="project" value="InterPro"/>
</dbReference>
<dbReference type="OMA" id="FAMEMDA"/>
<feature type="domain" description="O-methyltransferase dimerisation" evidence="5">
    <location>
        <begin position="45"/>
        <end position="133"/>
    </location>
</feature>
<dbReference type="InterPro" id="IPR012967">
    <property type="entry name" value="COMT_dimerisation"/>
</dbReference>
<sequence length="376" mass="41923">LWACILLVIKFGPRREWSSSSVRFAMEMDAQEVEKFGAQTQEALEIVFSFVPALVLKSALLLEIPDIIARQGPNSSLSVQEIAARLPTKNPHLDNLSRILRYLSTKGVFIRSGEGDGDEIRYALTDTAKLFFVKGENPSSMVHAAMLETQEALMARWHHVHECVLQGGHALRRAHGKDVYACARDDPHLNSVINDYLAADTMTSIEQIVKHYDGFKELKSVVDMGGSKGTALREIVKAHPHIHGINFDLPHVIATAQPIPGIEHVGGSMFDGIPSADAIFIKNVLIDWDDESCIKILKNCHKALPENGKLVVIEEMMPETVEQREIVEILKVAPLTELLMRNEEEWIKMLQHSGFRNLKVVSLPGAFSNKIMIEAI</sequence>
<dbReference type="PIRSF" id="PIRSF005739">
    <property type="entry name" value="O-mtase"/>
    <property type="match status" value="1"/>
</dbReference>
<dbReference type="Gene3D" id="3.40.50.150">
    <property type="entry name" value="Vaccinia Virus protein VP39"/>
    <property type="match status" value="1"/>
</dbReference>
<dbReference type="InterPro" id="IPR029063">
    <property type="entry name" value="SAM-dependent_MTases_sf"/>
</dbReference>
<dbReference type="SUPFAM" id="SSF53335">
    <property type="entry name" value="S-adenosyl-L-methionine-dependent methyltransferases"/>
    <property type="match status" value="1"/>
</dbReference>
<name>A0AA38CIR5_TAXCH</name>
<gene>
    <name evidence="6" type="ORF">KI387_012843</name>
</gene>
<proteinExistence type="predicted"/>
<dbReference type="AlphaFoldDB" id="A0AA38CIR5"/>
<keyword evidence="2" id="KW-0808">Transferase</keyword>
<accession>A0AA38CIR5</accession>
<dbReference type="InterPro" id="IPR016461">
    <property type="entry name" value="COMT-like"/>
</dbReference>
<dbReference type="PANTHER" id="PTHR11746">
    <property type="entry name" value="O-METHYLTRANSFERASE"/>
    <property type="match status" value="1"/>
</dbReference>
<keyword evidence="1" id="KW-0489">Methyltransferase</keyword>
<evidence type="ECO:0000259" key="4">
    <source>
        <dbReference type="Pfam" id="PF00891"/>
    </source>
</evidence>
<dbReference type="InterPro" id="IPR036388">
    <property type="entry name" value="WH-like_DNA-bd_sf"/>
</dbReference>
<evidence type="ECO:0000313" key="6">
    <source>
        <dbReference type="EMBL" id="KAH9301260.1"/>
    </source>
</evidence>
<feature type="domain" description="O-methyltransferase C-terminal" evidence="4">
    <location>
        <begin position="157"/>
        <end position="356"/>
    </location>
</feature>
<feature type="non-terminal residue" evidence="6">
    <location>
        <position position="376"/>
    </location>
</feature>
<dbReference type="GO" id="GO:0046983">
    <property type="term" value="F:protein dimerization activity"/>
    <property type="evidence" value="ECO:0007669"/>
    <property type="project" value="InterPro"/>
</dbReference>
<keyword evidence="3" id="KW-0949">S-adenosyl-L-methionine</keyword>
<dbReference type="InterPro" id="IPR001077">
    <property type="entry name" value="COMT_C"/>
</dbReference>
<feature type="non-terminal residue" evidence="6">
    <location>
        <position position="1"/>
    </location>
</feature>
<evidence type="ECO:0000256" key="2">
    <source>
        <dbReference type="ARBA" id="ARBA00022679"/>
    </source>
</evidence>
<keyword evidence="7" id="KW-1185">Reference proteome</keyword>
<dbReference type="InterPro" id="IPR036390">
    <property type="entry name" value="WH_DNA-bd_sf"/>
</dbReference>
<dbReference type="Pfam" id="PF00891">
    <property type="entry name" value="Methyltransf_2"/>
    <property type="match status" value="1"/>
</dbReference>
<dbReference type="EMBL" id="JAHRHJ020000009">
    <property type="protein sequence ID" value="KAH9301260.1"/>
    <property type="molecule type" value="Genomic_DNA"/>
</dbReference>
<dbReference type="PROSITE" id="PS51683">
    <property type="entry name" value="SAM_OMT_II"/>
    <property type="match status" value="1"/>
</dbReference>
<dbReference type="CDD" id="cd02440">
    <property type="entry name" value="AdoMet_MTases"/>
    <property type="match status" value="1"/>
</dbReference>
<protein>
    <submittedName>
        <fullName evidence="6">Uncharacterized protein</fullName>
    </submittedName>
</protein>
<dbReference type="SUPFAM" id="SSF46785">
    <property type="entry name" value="Winged helix' DNA-binding domain"/>
    <property type="match status" value="1"/>
</dbReference>
<evidence type="ECO:0000256" key="3">
    <source>
        <dbReference type="ARBA" id="ARBA00022691"/>
    </source>
</evidence>
<dbReference type="GO" id="GO:0032259">
    <property type="term" value="P:methylation"/>
    <property type="evidence" value="ECO:0007669"/>
    <property type="project" value="UniProtKB-KW"/>
</dbReference>